<feature type="transmembrane region" description="Helical" evidence="14">
    <location>
        <begin position="189"/>
        <end position="208"/>
    </location>
</feature>
<dbReference type="EC" id="7.6.2.2" evidence="3"/>
<evidence type="ECO:0000256" key="2">
    <source>
        <dbReference type="ARBA" id="ARBA00009726"/>
    </source>
</evidence>
<feature type="transmembrane region" description="Helical" evidence="14">
    <location>
        <begin position="1101"/>
        <end position="1134"/>
    </location>
</feature>
<dbReference type="PANTHER" id="PTHR24223:SF330">
    <property type="entry name" value="ATP-BINDING CASSETTE SUB-FAMILY C MEMBER 10"/>
    <property type="match status" value="1"/>
</dbReference>
<dbReference type="Gene3D" id="3.40.50.300">
    <property type="entry name" value="P-loop containing nucleotide triphosphate hydrolases"/>
    <property type="match status" value="2"/>
</dbReference>
<evidence type="ECO:0000256" key="13">
    <source>
        <dbReference type="SAM" id="MobiDB-lite"/>
    </source>
</evidence>
<dbReference type="InterPro" id="IPR036640">
    <property type="entry name" value="ABC1_TM_sf"/>
</dbReference>
<keyword evidence="11 14" id="KW-0472">Membrane</keyword>
<keyword evidence="6" id="KW-0677">Repeat</keyword>
<comment type="caution">
    <text evidence="17">The sequence shown here is derived from an EMBL/GenBank/DDBJ whole genome shotgun (WGS) entry which is preliminary data.</text>
</comment>
<evidence type="ECO:0000256" key="1">
    <source>
        <dbReference type="ARBA" id="ARBA00004370"/>
    </source>
</evidence>
<dbReference type="InterPro" id="IPR003593">
    <property type="entry name" value="AAA+_ATPase"/>
</dbReference>
<gene>
    <name evidence="17" type="ORF">D9Q98_000095</name>
</gene>
<feature type="transmembrane region" description="Helical" evidence="14">
    <location>
        <begin position="292"/>
        <end position="312"/>
    </location>
</feature>
<evidence type="ECO:0000256" key="5">
    <source>
        <dbReference type="ARBA" id="ARBA00022692"/>
    </source>
</evidence>
<evidence type="ECO:0000256" key="3">
    <source>
        <dbReference type="ARBA" id="ARBA00012191"/>
    </source>
</evidence>
<feature type="domain" description="ABC transporter" evidence="15">
    <location>
        <begin position="509"/>
        <end position="803"/>
    </location>
</feature>
<evidence type="ECO:0000259" key="15">
    <source>
        <dbReference type="PROSITE" id="PS50893"/>
    </source>
</evidence>
<feature type="transmembrane region" description="Helical" evidence="14">
    <location>
        <begin position="1022"/>
        <end position="1040"/>
    </location>
</feature>
<evidence type="ECO:0000256" key="8">
    <source>
        <dbReference type="ARBA" id="ARBA00022840"/>
    </source>
</evidence>
<keyword evidence="9" id="KW-1278">Translocase</keyword>
<keyword evidence="7" id="KW-0547">Nucleotide-binding</keyword>
<dbReference type="PROSITE" id="PS50929">
    <property type="entry name" value="ABC_TM1F"/>
    <property type="match status" value="2"/>
</dbReference>
<dbReference type="InterPro" id="IPR027417">
    <property type="entry name" value="P-loop_NTPase"/>
</dbReference>
<evidence type="ECO:0000313" key="18">
    <source>
        <dbReference type="Proteomes" id="UP001055712"/>
    </source>
</evidence>
<dbReference type="GO" id="GO:0005524">
    <property type="term" value="F:ATP binding"/>
    <property type="evidence" value="ECO:0007669"/>
    <property type="project" value="UniProtKB-KW"/>
</dbReference>
<dbReference type="Pfam" id="PF00664">
    <property type="entry name" value="ABC_membrane"/>
    <property type="match status" value="2"/>
</dbReference>
<feature type="region of interest" description="Disordered" evidence="13">
    <location>
        <begin position="844"/>
        <end position="878"/>
    </location>
</feature>
<dbReference type="FunFam" id="1.20.1560.10:FF:000037">
    <property type="entry name" value="ATP-binding cassette subfamily C member 10"/>
    <property type="match status" value="1"/>
</dbReference>
<evidence type="ECO:0000256" key="10">
    <source>
        <dbReference type="ARBA" id="ARBA00022989"/>
    </source>
</evidence>
<dbReference type="CDD" id="cd18598">
    <property type="entry name" value="ABC_6TM_MRP7_D1_like"/>
    <property type="match status" value="1"/>
</dbReference>
<evidence type="ECO:0000313" key="17">
    <source>
        <dbReference type="EMBL" id="KAI3437644.1"/>
    </source>
</evidence>
<dbReference type="SUPFAM" id="SSF90123">
    <property type="entry name" value="ABC transporter transmembrane region"/>
    <property type="match status" value="2"/>
</dbReference>
<evidence type="ECO:0000256" key="12">
    <source>
        <dbReference type="ARBA" id="ARBA00034018"/>
    </source>
</evidence>
<keyword evidence="8" id="KW-0067">ATP-binding</keyword>
<keyword evidence="10 14" id="KW-1133">Transmembrane helix</keyword>
<feature type="transmembrane region" description="Helical" evidence="14">
    <location>
        <begin position="406"/>
        <end position="433"/>
    </location>
</feature>
<comment type="subcellular location">
    <subcellularLocation>
        <location evidence="1">Membrane</location>
    </subcellularLocation>
</comment>
<evidence type="ECO:0000256" key="9">
    <source>
        <dbReference type="ARBA" id="ARBA00022967"/>
    </source>
</evidence>
<accession>A0A9D4TXF3</accession>
<feature type="domain" description="ABC transmembrane type-1" evidence="16">
    <location>
        <begin position="133"/>
        <end position="434"/>
    </location>
</feature>
<keyword evidence="5 14" id="KW-0812">Transmembrane</keyword>
<comment type="similarity">
    <text evidence="2">Belongs to the ABC transporter superfamily. ABCC family. Conjugate transporter (TC 3.A.1.208) subfamily.</text>
</comment>
<dbReference type="PROSITE" id="PS50893">
    <property type="entry name" value="ABC_TRANSPORTER_2"/>
    <property type="match status" value="2"/>
</dbReference>
<dbReference type="CDD" id="cd18605">
    <property type="entry name" value="ABC_6TM_MRP7_D2_like"/>
    <property type="match status" value="1"/>
</dbReference>
<feature type="domain" description="ABC transmembrane type-1" evidence="16">
    <location>
        <begin position="1023"/>
        <end position="1286"/>
    </location>
</feature>
<dbReference type="InterPro" id="IPR050173">
    <property type="entry name" value="ABC_transporter_C-like"/>
</dbReference>
<evidence type="ECO:0000256" key="6">
    <source>
        <dbReference type="ARBA" id="ARBA00022737"/>
    </source>
</evidence>
<dbReference type="InterPro" id="IPR017871">
    <property type="entry name" value="ABC_transporter-like_CS"/>
</dbReference>
<keyword evidence="18" id="KW-1185">Reference proteome</keyword>
<dbReference type="SMART" id="SM00382">
    <property type="entry name" value="AAA"/>
    <property type="match status" value="2"/>
</dbReference>
<dbReference type="PROSITE" id="PS00211">
    <property type="entry name" value="ABC_TRANSPORTER_1"/>
    <property type="match status" value="2"/>
</dbReference>
<organism evidence="17 18">
    <name type="scientific">Chlorella vulgaris</name>
    <name type="common">Green alga</name>
    <dbReference type="NCBI Taxonomy" id="3077"/>
    <lineage>
        <taxon>Eukaryota</taxon>
        <taxon>Viridiplantae</taxon>
        <taxon>Chlorophyta</taxon>
        <taxon>core chlorophytes</taxon>
        <taxon>Trebouxiophyceae</taxon>
        <taxon>Chlorellales</taxon>
        <taxon>Chlorellaceae</taxon>
        <taxon>Chlorella clade</taxon>
        <taxon>Chlorella</taxon>
    </lineage>
</organism>
<feature type="transmembrane region" description="Helical" evidence="14">
    <location>
        <begin position="378"/>
        <end position="400"/>
    </location>
</feature>
<feature type="region of interest" description="Disordered" evidence="13">
    <location>
        <begin position="1"/>
        <end position="43"/>
    </location>
</feature>
<dbReference type="Gene3D" id="1.20.1560.10">
    <property type="entry name" value="ABC transporter type 1, transmembrane domain"/>
    <property type="match status" value="2"/>
</dbReference>
<feature type="compositionally biased region" description="Polar residues" evidence="13">
    <location>
        <begin position="509"/>
        <end position="523"/>
    </location>
</feature>
<dbReference type="GO" id="GO:0008559">
    <property type="term" value="F:ABC-type xenobiotic transporter activity"/>
    <property type="evidence" value="ECO:0007669"/>
    <property type="project" value="UniProtKB-EC"/>
</dbReference>
<dbReference type="SUPFAM" id="SSF52540">
    <property type="entry name" value="P-loop containing nucleoside triphosphate hydrolases"/>
    <property type="match status" value="2"/>
</dbReference>
<dbReference type="GO" id="GO:0016887">
    <property type="term" value="F:ATP hydrolysis activity"/>
    <property type="evidence" value="ECO:0007669"/>
    <property type="project" value="InterPro"/>
</dbReference>
<evidence type="ECO:0000259" key="16">
    <source>
        <dbReference type="PROSITE" id="PS50929"/>
    </source>
</evidence>
<evidence type="ECO:0000256" key="4">
    <source>
        <dbReference type="ARBA" id="ARBA00022448"/>
    </source>
</evidence>
<name>A0A9D4TXF3_CHLVU</name>
<dbReference type="EMBL" id="SIDB01000001">
    <property type="protein sequence ID" value="KAI3437644.1"/>
    <property type="molecule type" value="Genomic_DNA"/>
</dbReference>
<comment type="catalytic activity">
    <reaction evidence="12">
        <text>ATP + H2O + xenobioticSide 1 = ADP + phosphate + xenobioticSide 2.</text>
        <dbReference type="EC" id="7.6.2.2"/>
    </reaction>
</comment>
<evidence type="ECO:0000256" key="7">
    <source>
        <dbReference type="ARBA" id="ARBA00022741"/>
    </source>
</evidence>
<dbReference type="Proteomes" id="UP001055712">
    <property type="component" value="Unassembled WGS sequence"/>
</dbReference>
<feature type="domain" description="ABC transporter" evidence="15">
    <location>
        <begin position="1432"/>
        <end position="1718"/>
    </location>
</feature>
<dbReference type="Pfam" id="PF00005">
    <property type="entry name" value="ABC_tran"/>
    <property type="match status" value="3"/>
</dbReference>
<evidence type="ECO:0000256" key="11">
    <source>
        <dbReference type="ARBA" id="ARBA00023136"/>
    </source>
</evidence>
<reference evidence="17" key="2">
    <citation type="submission" date="2020-11" db="EMBL/GenBank/DDBJ databases">
        <authorList>
            <person name="Cecchin M."/>
            <person name="Marcolungo L."/>
            <person name="Rossato M."/>
            <person name="Girolomoni L."/>
            <person name="Cosentino E."/>
            <person name="Cuine S."/>
            <person name="Li-Beisson Y."/>
            <person name="Delledonne M."/>
            <person name="Ballottari M."/>
        </authorList>
    </citation>
    <scope>NUCLEOTIDE SEQUENCE</scope>
    <source>
        <strain evidence="17">211/11P</strain>
        <tissue evidence="17">Whole cell</tissue>
    </source>
</reference>
<feature type="region of interest" description="Disordered" evidence="13">
    <location>
        <begin position="507"/>
        <end position="526"/>
    </location>
</feature>
<proteinExistence type="inferred from homology"/>
<dbReference type="InterPro" id="IPR011527">
    <property type="entry name" value="ABC1_TM_dom"/>
</dbReference>
<evidence type="ECO:0000256" key="14">
    <source>
        <dbReference type="SAM" id="Phobius"/>
    </source>
</evidence>
<reference evidence="17" key="1">
    <citation type="journal article" date="2019" name="Plant J.">
        <title>Chlorella vulgaris genome assembly and annotation reveals the molecular basis for metabolic acclimation to high light conditions.</title>
        <authorList>
            <person name="Cecchin M."/>
            <person name="Marcolungo L."/>
            <person name="Rossato M."/>
            <person name="Girolomoni L."/>
            <person name="Cosentino E."/>
            <person name="Cuine S."/>
            <person name="Li-Beisson Y."/>
            <person name="Delledonne M."/>
            <person name="Ballottari M."/>
        </authorList>
    </citation>
    <scope>NUCLEOTIDE SEQUENCE</scope>
    <source>
        <strain evidence="17">211/11P</strain>
    </source>
</reference>
<protein>
    <recommendedName>
        <fullName evidence="3">ABC-type xenobiotic transporter</fullName>
        <ecNumber evidence="3">7.6.2.2</ecNumber>
    </recommendedName>
</protein>
<dbReference type="OrthoDB" id="6500128at2759"/>
<keyword evidence="4" id="KW-0813">Transport</keyword>
<dbReference type="PANTHER" id="PTHR24223">
    <property type="entry name" value="ATP-BINDING CASSETTE SUB-FAMILY C"/>
    <property type="match status" value="1"/>
</dbReference>
<dbReference type="GO" id="GO:0016020">
    <property type="term" value="C:membrane"/>
    <property type="evidence" value="ECO:0007669"/>
    <property type="project" value="UniProtKB-SubCell"/>
</dbReference>
<dbReference type="InterPro" id="IPR003439">
    <property type="entry name" value="ABC_transporter-like_ATP-bd"/>
</dbReference>
<sequence length="1718" mass="177531">MAHSVRQPLLSPDDDGQSALLPEDQGPRSAGRSEAEPAANATDSRSYLARLTFGWVSPLLHRGSTQPQLHQHDLFELPANLHPAACGRLLRRRWHEEQERQRVRAGGGSASAEPSLLRAVVGAFGWPFFRLGILKAAGDALNFAGPLLLNLLLKHLAAAPAGHPHVDGGAALGTELRLAGWHLDIKAPLFGFGCAALLAASLILKAFLGAHFSFRQSLIASQLRSAVTVAVFRKALAVNGATLAAAGSGRVQTLMSVDADRVVNLCLSFHELWSLPAQIAVALWLLYTQVQYAFLAGLALVLLLIPVNRWLARRIQAASISMMGAKDRRVRSMLEILRGIRQIKSCAWEAAFARRVVKERLAELAALAVRKYLDALCVYFWAATSLLFSLTTFGLFALLGRQLTPAIVFTSLALFNVLLAPINAFPWVINGVVEALVSVRRVSEFLQAPETTGPNMLAGSDSPAADPPVLSVHGSFGWGSGNGGNGSSNKRSGSANGSLQLPAAAGANSRFQPTGGAASSQPPRSGGSGTAVLLDIALTVPAGTLVALTGPVGSGKSSLLAAMVGDMLPAGQPAGQTHRCGGLASHGCVAAGSSVAYVPQDPWLMHGTLRQNVLLGQPYNEVRYAAVLHACALLPDLKEMAAGDSTVVGGGGTTLSGGQRARLALARALYKGANVLLLDDCLAAVDPPVAAWILEHALLGPLLWGLQSGSPEEGEGGQEQEPASNQARGVLYFQEEVQQQCSSGASGKQRQPRRRTLVVATHMPALLAAADMVVTMQGGRIEAVRLQPEAAAERRRAAPAAAAADAAVLAAGAAAGAACWSDSCTVAAEGRVAAGMALTGAGKALPEVENRTSDEEEGQGEEREGGIQQEQGQEEEERQLGHVRWSVYRQYAGATGWAWVAVILSSLLLMQASRNGSDLWLSHWVSQTSPLSPNATCHHQPQLWGCSGVSSISADGSGGLHPAVAGLHAVPSYPACTWAATDTTAGHSRPAAAASTAALSSGSGRGSSVSRVGWQLDPATRFYLSVLLAIAAANSAVTLVRAFSFAKGGLVAAKRVHEQLLGAVLALPLSFFDTTPPGRIINRFSSDTATVDDSLPFILNILLANIASLAGVIVVLCLTQPLVLAVLPPLAIAYRSLQRYYRATSRELRRLDAVARSPVYSVFSEVLSGGPTIRAFAAQPRFLASAEAAVAAQQRAAVSSAAAGSWLSLRLQLMAAALAAAVSGAAVAQHAGWLPDAQALAPLAVTKSGSSGGGMAAGLVGLSLSYVLPITGLLSALLTSSAETEQEMIAAERVFQYLELPGSSSSSSTSDSLAHDAATRAAVVAGGLSSARCEVAGQEGSRQVAAGRDLEAQQPLLQAAARPRSQLGPPAPLSSGGSDWLHSGAVRFEDVWLRYEPWSGSSGGAVSAHSCRPAAAASSSGLGATAPAAGRLPPSNGCGNGSRPWVLRGLCLEVQAGCHLGICGRTGAGKSSLLAALLRLVPIAAGRILVDGRDIATVPVSTLRRAVGVVPQHPFLFDGNVAQNLDPLGLHSHDELVAVLRQVALWPALLAQLPGGFPEAGAAAGLGALSAATVTVASAGAAGLAGPPAATAGKRSVNGSVPASQLGHEADPAALPGRPTAIERRVLAARLGESCAALSQGQQQLLALARVLLRRPQLLVLDEATSSVDPATADTMHQVICSHLAGATILEVAHRQSTLAGCGRVVMIEAGRVVEERG</sequence>